<evidence type="ECO:0000256" key="6">
    <source>
        <dbReference type="ARBA" id="ARBA00023015"/>
    </source>
</evidence>
<evidence type="ECO:0000313" key="13">
    <source>
        <dbReference type="Proteomes" id="UP000054630"/>
    </source>
</evidence>
<evidence type="ECO:0000256" key="8">
    <source>
        <dbReference type="ARBA" id="ARBA00023242"/>
    </source>
</evidence>
<dbReference type="SUPFAM" id="SSF57667">
    <property type="entry name" value="beta-beta-alpha zinc fingers"/>
    <property type="match status" value="3"/>
</dbReference>
<evidence type="ECO:0000256" key="1">
    <source>
        <dbReference type="ARBA" id="ARBA00004123"/>
    </source>
</evidence>
<dbReference type="Gene3D" id="3.30.160.60">
    <property type="entry name" value="Classic Zinc Finger"/>
    <property type="match status" value="4"/>
</dbReference>
<keyword evidence="4 9" id="KW-0863">Zinc-finger</keyword>
<keyword evidence="13" id="KW-1185">Reference proteome</keyword>
<evidence type="ECO:0000256" key="2">
    <source>
        <dbReference type="ARBA" id="ARBA00022723"/>
    </source>
</evidence>
<dbReference type="FunFam" id="3.30.160.60:FF:000286">
    <property type="entry name" value="Zinc finger protein 770"/>
    <property type="match status" value="1"/>
</dbReference>
<reference evidence="12 13" key="1">
    <citation type="submission" date="2015-01" db="EMBL/GenBank/DDBJ databases">
        <title>Evolution of Trichinella species and genotypes.</title>
        <authorList>
            <person name="Korhonen P.K."/>
            <person name="Edoardo P."/>
            <person name="Giuseppe L.R."/>
            <person name="Gasser R.B."/>
        </authorList>
    </citation>
    <scope>NUCLEOTIDE SEQUENCE [LARGE SCALE GENOMIC DNA]</scope>
    <source>
        <strain evidence="12">ISS37</strain>
    </source>
</reference>
<keyword evidence="5" id="KW-0862">Zinc</keyword>
<dbReference type="GO" id="GO:0005634">
    <property type="term" value="C:nucleus"/>
    <property type="evidence" value="ECO:0007669"/>
    <property type="project" value="UniProtKB-SubCell"/>
</dbReference>
<evidence type="ECO:0000256" key="4">
    <source>
        <dbReference type="ARBA" id="ARBA00022771"/>
    </source>
</evidence>
<dbReference type="GO" id="GO:0008270">
    <property type="term" value="F:zinc ion binding"/>
    <property type="evidence" value="ECO:0007669"/>
    <property type="project" value="UniProtKB-KW"/>
</dbReference>
<dbReference type="PANTHER" id="PTHR24394">
    <property type="entry name" value="ZINC FINGER PROTEIN"/>
    <property type="match status" value="1"/>
</dbReference>
<dbReference type="PROSITE" id="PS00028">
    <property type="entry name" value="ZINC_FINGER_C2H2_1"/>
    <property type="match status" value="5"/>
</dbReference>
<dbReference type="InterPro" id="IPR036236">
    <property type="entry name" value="Znf_C2H2_sf"/>
</dbReference>
<organism evidence="12 13">
    <name type="scientific">Trichinella nelsoni</name>
    <dbReference type="NCBI Taxonomy" id="6336"/>
    <lineage>
        <taxon>Eukaryota</taxon>
        <taxon>Metazoa</taxon>
        <taxon>Ecdysozoa</taxon>
        <taxon>Nematoda</taxon>
        <taxon>Enoplea</taxon>
        <taxon>Dorylaimia</taxon>
        <taxon>Trichinellida</taxon>
        <taxon>Trichinellidae</taxon>
        <taxon>Trichinella</taxon>
    </lineage>
</organism>
<dbReference type="PROSITE" id="PS50157">
    <property type="entry name" value="ZINC_FINGER_C2H2_2"/>
    <property type="match status" value="4"/>
</dbReference>
<name>A0A0V0SB92_9BILA</name>
<dbReference type="GO" id="GO:0000981">
    <property type="term" value="F:DNA-binding transcription factor activity, RNA polymerase II-specific"/>
    <property type="evidence" value="ECO:0007669"/>
    <property type="project" value="TreeGrafter"/>
</dbReference>
<feature type="domain" description="C2H2-type" evidence="11">
    <location>
        <begin position="39"/>
        <end position="66"/>
    </location>
</feature>
<feature type="domain" description="C2H2-type" evidence="11">
    <location>
        <begin position="67"/>
        <end position="94"/>
    </location>
</feature>
<evidence type="ECO:0000313" key="12">
    <source>
        <dbReference type="EMBL" id="KRX23991.1"/>
    </source>
</evidence>
<dbReference type="GO" id="GO:0000122">
    <property type="term" value="P:negative regulation of transcription by RNA polymerase II"/>
    <property type="evidence" value="ECO:0007669"/>
    <property type="project" value="UniProtKB-ARBA"/>
</dbReference>
<dbReference type="Proteomes" id="UP000054630">
    <property type="component" value="Unassembled WGS sequence"/>
</dbReference>
<evidence type="ECO:0000256" key="5">
    <source>
        <dbReference type="ARBA" id="ARBA00022833"/>
    </source>
</evidence>
<dbReference type="OrthoDB" id="5919810at2759"/>
<dbReference type="FunFam" id="3.30.160.60:FF:000446">
    <property type="entry name" value="Zinc finger protein"/>
    <property type="match status" value="2"/>
</dbReference>
<evidence type="ECO:0000259" key="11">
    <source>
        <dbReference type="PROSITE" id="PS50157"/>
    </source>
</evidence>
<dbReference type="PANTHER" id="PTHR24394:SF44">
    <property type="entry name" value="ZINC FINGER PROTEIN 271-LIKE"/>
    <property type="match status" value="1"/>
</dbReference>
<feature type="compositionally biased region" description="Basic residues" evidence="10">
    <location>
        <begin position="1529"/>
        <end position="1541"/>
    </location>
</feature>
<keyword evidence="7" id="KW-0804">Transcription</keyword>
<feature type="region of interest" description="Disordered" evidence="10">
    <location>
        <begin position="386"/>
        <end position="406"/>
    </location>
</feature>
<accession>A0A0V0SB92</accession>
<dbReference type="STRING" id="6336.A0A0V0SB92"/>
<dbReference type="EMBL" id="JYDL01000020">
    <property type="protein sequence ID" value="KRX23991.1"/>
    <property type="molecule type" value="Genomic_DNA"/>
</dbReference>
<comment type="subcellular location">
    <subcellularLocation>
        <location evidence="1">Nucleus</location>
    </subcellularLocation>
</comment>
<evidence type="ECO:0000256" key="10">
    <source>
        <dbReference type="SAM" id="MobiDB-lite"/>
    </source>
</evidence>
<feature type="compositionally biased region" description="Basic and acidic residues" evidence="10">
    <location>
        <begin position="386"/>
        <end position="397"/>
    </location>
</feature>
<dbReference type="SMART" id="SM00355">
    <property type="entry name" value="ZnF_C2H2"/>
    <property type="match status" value="7"/>
</dbReference>
<keyword evidence="2" id="KW-0479">Metal-binding</keyword>
<evidence type="ECO:0000256" key="9">
    <source>
        <dbReference type="PROSITE-ProRule" id="PRU00042"/>
    </source>
</evidence>
<comment type="caution">
    <text evidence="12">The sequence shown here is derived from an EMBL/GenBank/DDBJ whole genome shotgun (WGS) entry which is preliminary data.</text>
</comment>
<feature type="domain" description="C2H2-type" evidence="11">
    <location>
        <begin position="1405"/>
        <end position="1432"/>
    </location>
</feature>
<evidence type="ECO:0000256" key="7">
    <source>
        <dbReference type="ARBA" id="ARBA00023163"/>
    </source>
</evidence>
<dbReference type="Pfam" id="PF00096">
    <property type="entry name" value="zf-C2H2"/>
    <property type="match status" value="2"/>
</dbReference>
<feature type="domain" description="C2H2-type" evidence="11">
    <location>
        <begin position="1433"/>
        <end position="1460"/>
    </location>
</feature>
<gene>
    <name evidence="12" type="primary">ZNF155</name>
    <name evidence="12" type="ORF">T07_6089</name>
</gene>
<sequence>MECPFCDKKFKGRVQFSKRSHFQTINMDHINIHFGIRPFQCDKCNKCYNNRGAYHNHMRIHSNERLYICMLCKADFLWEASLKWHLNVHKKRGEITAEMASQLYERTINVVRMKKKQLKLAAQAEKENYIPNPIKEKNLPNLLAYNCGKQQGTINMYDKGAKDRINCQLPGISAFGKNYNYENTTNYKYWMNEANAFYTNTEECFSQLANGSANTKYILHVLYYLKQMTYLNFWYISLHSLILEQINSNAANYYRQNPKRLFQKGTNYMYQNHYSHPFIITKEYDQSNTAAPANKSFYGATTGQFNYEGKNFFKTYNQGACIMKPSKYYSIQQCDEYDCYFKSTNPNESSELPANQSNRHISSLVGKEKKEKDLLALAMEVLYETEPRETNGEEKENFPTVVNGNNIKSSGKDWRNHIIQQSAQTNFRFERKSHQQLYRTSIPVNSHIIQYINDSVSQEEHVHQYSTENEAHQDRAINNYIEITNENMDITYQNSFNAENQKYHNTSLSNKQEDKKRWLASSIEVLYDIRPEDYEVNTNTAKTATIANSESIHKISEYYTTAKQETANHFQNFYEQQPNGSLYLNDEFQTVYSPNFHRIYENNTTKNFHQISPNMTTEQQFVPEQPFHCTFGEQYNLQNANAPDNINVHRMKRSINRNSYYQNNQQAVYANETFHPLWNSVQPQISYNQDFEYDNDYLKQFNGSEIIASSSQMFENNVSATSIAINVEQYEFATITNKCYGAVISRSSFQRARWFLNRCTHFVFYRIHDHQQPWNSQDSTAFMNPSTIHPGRHPDECPDDKTYVCDNDASLNSTSKRIPHGAFECPLCNRIFHWVPAFKCHAADMFNELREEMQEKRKETKMTTMVQKIQAYIEKIDASTQMAINAMNYQESNGGTGTNSEENHEMENAVFHHQNFEGIGDGHTDGYVKTEEHLETEEKHVHQSNSTLNQVNARHNDYIFKDGTLRPNSASAKCDPILVNADFQSCMKQWMAGGGINYKILRTLNIADLQDKISTKNKRQNNFLRRKRKWQSLYIDVQNTQQHVERHLFTDQHRQEEKNPPTVMLFHPNNEFWITEQNTKYDNNAGTSFHSANGAERTNNSCFEYRFVTNRSSTNGNEPIQYLETTTLTNQRNFNFALERKNPFNFTPQEHQGAANLTSKANDDNNANIQEINNCCATENHLKKFTLTITEIPPNTSSQQQFIPEQPFCYTFGEQNNLENANAPDNINDHAFNENYAYYQQNSPQETFDQNGIQPQPEENTNLQNNLQNEYVIDSPPNDLQYLISNCENLQNSDCFWEQFDAIFDDPMTLNTNEPTFQNNYEHEFDNTDAAFYRVNEELEQSFSLKSYEKKCDSKPSKKTTNHPPNLPVKESVKWEESQYHADKIKSSAPKTSKFSTTKMDSKSFICNVCGKSFSQQANLTDHQNIHYGHRPFHCKQCNKCYNNRGAFYNHMRIHNDDRFYVCPLCKANFMWDLSMKTHLNSHQRNGELTAQMAVEIYEKIKMDVRLKKLQLKNAAREIIETYVGNPTKKSKNGKTRRNKKQNNDYDNGKGNGIYSEVPSMKATETSNYENLENWMCEASSSRTSTYANETSSHLLNETTVNSGINENPTPQFQDTNQTRNLYQHQFPWGSDQEEECLQIYDPYKGMHSPFNYIQIENTYPSANNSSHQNNCSDYPSTSSFYEQPNTSFYSNEEYSPNFQRIYEKNMENNIHKIPPNTSSQQQFILKQHFHYTFGEQYNLQNANAHGNINDHAFNANYAYYQPHETFDQQFIPQPEGNPNHQNNQQAVYANKTFRPIWDYVQPQISYNQDFEYDNGYLKQFNGSEIIANVDDHQVCNFISISMDVYFHFMKKFVNWLNNV</sequence>
<evidence type="ECO:0000256" key="3">
    <source>
        <dbReference type="ARBA" id="ARBA00022737"/>
    </source>
</evidence>
<keyword evidence="6" id="KW-0805">Transcription regulation</keyword>
<dbReference type="InterPro" id="IPR013087">
    <property type="entry name" value="Znf_C2H2_type"/>
</dbReference>
<feature type="region of interest" description="Disordered" evidence="10">
    <location>
        <begin position="1526"/>
        <end position="1557"/>
    </location>
</feature>
<keyword evidence="3" id="KW-0677">Repeat</keyword>
<protein>
    <submittedName>
        <fullName evidence="12">Zinc finger protein</fullName>
    </submittedName>
</protein>
<proteinExistence type="predicted"/>
<keyword evidence="8" id="KW-0539">Nucleus</keyword>